<dbReference type="InterPro" id="IPR052787">
    <property type="entry name" value="MAVS"/>
</dbReference>
<organism evidence="1 2">
    <name type="scientific">Dreissena polymorpha</name>
    <name type="common">Zebra mussel</name>
    <name type="synonym">Mytilus polymorpha</name>
    <dbReference type="NCBI Taxonomy" id="45954"/>
    <lineage>
        <taxon>Eukaryota</taxon>
        <taxon>Metazoa</taxon>
        <taxon>Spiralia</taxon>
        <taxon>Lophotrochozoa</taxon>
        <taxon>Mollusca</taxon>
        <taxon>Bivalvia</taxon>
        <taxon>Autobranchia</taxon>
        <taxon>Heteroconchia</taxon>
        <taxon>Euheterodonta</taxon>
        <taxon>Imparidentia</taxon>
        <taxon>Neoheterodontei</taxon>
        <taxon>Myida</taxon>
        <taxon>Dreissenoidea</taxon>
        <taxon>Dreissenidae</taxon>
        <taxon>Dreissena</taxon>
    </lineage>
</organism>
<dbReference type="PANTHER" id="PTHR21446">
    <property type="entry name" value="DUF3504 DOMAIN-CONTAINING PROTEIN"/>
    <property type="match status" value="1"/>
</dbReference>
<dbReference type="PANTHER" id="PTHR21446:SF12">
    <property type="entry name" value="POTASSIUM CHANNEL TETRAMERIZATION DOMAIN CONTAINING 1"/>
    <property type="match status" value="1"/>
</dbReference>
<proteinExistence type="predicted"/>
<evidence type="ECO:0000313" key="1">
    <source>
        <dbReference type="EMBL" id="KAH3837902.1"/>
    </source>
</evidence>
<dbReference type="Proteomes" id="UP000828390">
    <property type="component" value="Unassembled WGS sequence"/>
</dbReference>
<accession>A0A9D4QPN5</accession>
<comment type="caution">
    <text evidence="1">The sequence shown here is derived from an EMBL/GenBank/DDBJ whole genome shotgun (WGS) entry which is preliminary data.</text>
</comment>
<reference evidence="1" key="2">
    <citation type="submission" date="2020-11" db="EMBL/GenBank/DDBJ databases">
        <authorList>
            <person name="McCartney M.A."/>
            <person name="Auch B."/>
            <person name="Kono T."/>
            <person name="Mallez S."/>
            <person name="Becker A."/>
            <person name="Gohl D.M."/>
            <person name="Silverstein K.A.T."/>
            <person name="Koren S."/>
            <person name="Bechman K.B."/>
            <person name="Herman A."/>
            <person name="Abrahante J.E."/>
            <person name="Garbe J."/>
        </authorList>
    </citation>
    <scope>NUCLEOTIDE SEQUENCE</scope>
    <source>
        <strain evidence="1">Duluth1</strain>
        <tissue evidence="1">Whole animal</tissue>
    </source>
</reference>
<evidence type="ECO:0000313" key="2">
    <source>
        <dbReference type="Proteomes" id="UP000828390"/>
    </source>
</evidence>
<keyword evidence="2" id="KW-1185">Reference proteome</keyword>
<dbReference type="AlphaFoldDB" id="A0A9D4QPN5"/>
<dbReference type="EMBL" id="JAIWYP010000004">
    <property type="protein sequence ID" value="KAH3837902.1"/>
    <property type="molecule type" value="Genomic_DNA"/>
</dbReference>
<reference evidence="1" key="1">
    <citation type="journal article" date="2019" name="bioRxiv">
        <title>The Genome of the Zebra Mussel, Dreissena polymorpha: A Resource for Invasive Species Research.</title>
        <authorList>
            <person name="McCartney M.A."/>
            <person name="Auch B."/>
            <person name="Kono T."/>
            <person name="Mallez S."/>
            <person name="Zhang Y."/>
            <person name="Obille A."/>
            <person name="Becker A."/>
            <person name="Abrahante J.E."/>
            <person name="Garbe J."/>
            <person name="Badalamenti J.P."/>
            <person name="Herman A."/>
            <person name="Mangelson H."/>
            <person name="Liachko I."/>
            <person name="Sullivan S."/>
            <person name="Sone E.D."/>
            <person name="Koren S."/>
            <person name="Silverstein K.A.T."/>
            <person name="Beckman K.B."/>
            <person name="Gohl D.M."/>
        </authorList>
    </citation>
    <scope>NUCLEOTIDE SEQUENCE</scope>
    <source>
        <strain evidence="1">Duluth1</strain>
        <tissue evidence="1">Whole animal</tissue>
    </source>
</reference>
<sequence>MLENQRKTVDFETLTDRELNEILEQFYASLQSKRGAEYSKSALVSIRAGINRYLTSEPFSRPISLMKNRVFMSSNQVLGGIIKGLKRDEGC</sequence>
<gene>
    <name evidence="1" type="ORF">DPMN_111304</name>
</gene>
<name>A0A9D4QPN5_DREPO</name>
<protein>
    <submittedName>
        <fullName evidence="1">Uncharacterized protein</fullName>
    </submittedName>
</protein>